<dbReference type="EMBL" id="JH993041">
    <property type="protein sequence ID" value="EKX39186.1"/>
    <property type="molecule type" value="Genomic_DNA"/>
</dbReference>
<reference evidence="2 4" key="1">
    <citation type="journal article" date="2012" name="Nature">
        <title>Algal genomes reveal evolutionary mosaicism and the fate of nucleomorphs.</title>
        <authorList>
            <consortium name="DOE Joint Genome Institute"/>
            <person name="Curtis B.A."/>
            <person name="Tanifuji G."/>
            <person name="Burki F."/>
            <person name="Gruber A."/>
            <person name="Irimia M."/>
            <person name="Maruyama S."/>
            <person name="Arias M.C."/>
            <person name="Ball S.G."/>
            <person name="Gile G.H."/>
            <person name="Hirakawa Y."/>
            <person name="Hopkins J.F."/>
            <person name="Kuo A."/>
            <person name="Rensing S.A."/>
            <person name="Schmutz J."/>
            <person name="Symeonidi A."/>
            <person name="Elias M."/>
            <person name="Eveleigh R.J."/>
            <person name="Herman E.K."/>
            <person name="Klute M.J."/>
            <person name="Nakayama T."/>
            <person name="Obornik M."/>
            <person name="Reyes-Prieto A."/>
            <person name="Armbrust E.V."/>
            <person name="Aves S.J."/>
            <person name="Beiko R.G."/>
            <person name="Coutinho P."/>
            <person name="Dacks J.B."/>
            <person name="Durnford D.G."/>
            <person name="Fast N.M."/>
            <person name="Green B.R."/>
            <person name="Grisdale C.J."/>
            <person name="Hempel F."/>
            <person name="Henrissat B."/>
            <person name="Hoppner M.P."/>
            <person name="Ishida K."/>
            <person name="Kim E."/>
            <person name="Koreny L."/>
            <person name="Kroth P.G."/>
            <person name="Liu Y."/>
            <person name="Malik S.B."/>
            <person name="Maier U.G."/>
            <person name="McRose D."/>
            <person name="Mock T."/>
            <person name="Neilson J.A."/>
            <person name="Onodera N.T."/>
            <person name="Poole A.M."/>
            <person name="Pritham E.J."/>
            <person name="Richards T.A."/>
            <person name="Rocap G."/>
            <person name="Roy S.W."/>
            <person name="Sarai C."/>
            <person name="Schaack S."/>
            <person name="Shirato S."/>
            <person name="Slamovits C.H."/>
            <person name="Spencer D.F."/>
            <person name="Suzuki S."/>
            <person name="Worden A.Z."/>
            <person name="Zauner S."/>
            <person name="Barry K."/>
            <person name="Bell C."/>
            <person name="Bharti A.K."/>
            <person name="Crow J.A."/>
            <person name="Grimwood J."/>
            <person name="Kramer R."/>
            <person name="Lindquist E."/>
            <person name="Lucas S."/>
            <person name="Salamov A."/>
            <person name="McFadden G.I."/>
            <person name="Lane C.E."/>
            <person name="Keeling P.J."/>
            <person name="Gray M.W."/>
            <person name="Grigoriev I.V."/>
            <person name="Archibald J.M."/>
        </authorList>
    </citation>
    <scope>NUCLEOTIDE SEQUENCE</scope>
    <source>
        <strain evidence="2 4">CCMP2712</strain>
    </source>
</reference>
<keyword evidence="4" id="KW-1185">Reference proteome</keyword>
<evidence type="ECO:0000313" key="4">
    <source>
        <dbReference type="Proteomes" id="UP000011087"/>
    </source>
</evidence>
<dbReference type="Proteomes" id="UP000011087">
    <property type="component" value="Unassembled WGS sequence"/>
</dbReference>
<dbReference type="SUPFAM" id="SSF117289">
    <property type="entry name" value="Nucleoporin domain"/>
    <property type="match status" value="1"/>
</dbReference>
<feature type="domain" description="EF-hand" evidence="1">
    <location>
        <begin position="194"/>
        <end position="229"/>
    </location>
</feature>
<dbReference type="PROSITE" id="PS50222">
    <property type="entry name" value="EF_HAND_2"/>
    <property type="match status" value="1"/>
</dbReference>
<accession>L1ISD7</accession>
<evidence type="ECO:0000313" key="2">
    <source>
        <dbReference type="EMBL" id="EKX39186.1"/>
    </source>
</evidence>
<gene>
    <name evidence="2" type="ORF">GUITHDRAFT_114615</name>
</gene>
<sequence length="397" mass="44655">MDEPWLRAFKARELIDRSHLVLENNQRDPDIVLQMKRARRDRLWRYINSKDKPPPRFQHRSSNAMDVPAVISQTERGRSQRDLIRTSVCESYISSCCEDQSLFFSETRANQVASMSHQRKLSRTKKRKSFWSSDIFDMRDASTEQKQDLARVIESVSPDHLRLLQRLFVPADLHAMGEAQFLTHVKTLVPSLQAETDQLRIVFREIDGDGDGRIRWADVAEFFASNLSGEQGASGSEQDEDETSVHSYHLAESMPLVKLAASPVEGIACLVDTDHIAVFTPASDSVKLYNGETLTLAHEMAGHLASVVLVSDLESSDYIVTSGADGCLIFWGKFTFHLRQTIPTPHILSCSFWWPEGMQSSQLFVGTASGCVYSFLVPKSIETGVQVVELYHVASSS</sequence>
<dbReference type="AlphaFoldDB" id="L1ISD7"/>
<protein>
    <recommendedName>
        <fullName evidence="1">EF-hand domain-containing protein</fullName>
    </recommendedName>
</protein>
<name>L1ISD7_GUITC</name>
<organism evidence="2">
    <name type="scientific">Guillardia theta (strain CCMP2712)</name>
    <name type="common">Cryptophyte</name>
    <dbReference type="NCBI Taxonomy" id="905079"/>
    <lineage>
        <taxon>Eukaryota</taxon>
        <taxon>Cryptophyceae</taxon>
        <taxon>Pyrenomonadales</taxon>
        <taxon>Geminigeraceae</taxon>
        <taxon>Guillardia</taxon>
    </lineage>
</organism>
<dbReference type="KEGG" id="gtt:GUITHDRAFT_114615"/>
<dbReference type="RefSeq" id="XP_005826166.1">
    <property type="nucleotide sequence ID" value="XM_005826109.1"/>
</dbReference>
<reference evidence="3" key="3">
    <citation type="submission" date="2015-06" db="UniProtKB">
        <authorList>
            <consortium name="EnsemblProtists"/>
        </authorList>
    </citation>
    <scope>IDENTIFICATION</scope>
</reference>
<dbReference type="GeneID" id="17296029"/>
<reference evidence="4" key="2">
    <citation type="submission" date="2012-11" db="EMBL/GenBank/DDBJ databases">
        <authorList>
            <person name="Kuo A."/>
            <person name="Curtis B.A."/>
            <person name="Tanifuji G."/>
            <person name="Burki F."/>
            <person name="Gruber A."/>
            <person name="Irimia M."/>
            <person name="Maruyama S."/>
            <person name="Arias M.C."/>
            <person name="Ball S.G."/>
            <person name="Gile G.H."/>
            <person name="Hirakawa Y."/>
            <person name="Hopkins J.F."/>
            <person name="Rensing S.A."/>
            <person name="Schmutz J."/>
            <person name="Symeonidi A."/>
            <person name="Elias M."/>
            <person name="Eveleigh R.J."/>
            <person name="Herman E.K."/>
            <person name="Klute M.J."/>
            <person name="Nakayama T."/>
            <person name="Obornik M."/>
            <person name="Reyes-Prieto A."/>
            <person name="Armbrust E.V."/>
            <person name="Aves S.J."/>
            <person name="Beiko R.G."/>
            <person name="Coutinho P."/>
            <person name="Dacks J.B."/>
            <person name="Durnford D.G."/>
            <person name="Fast N.M."/>
            <person name="Green B.R."/>
            <person name="Grisdale C."/>
            <person name="Hempe F."/>
            <person name="Henrissat B."/>
            <person name="Hoppner M.P."/>
            <person name="Ishida K.-I."/>
            <person name="Kim E."/>
            <person name="Koreny L."/>
            <person name="Kroth P.G."/>
            <person name="Liu Y."/>
            <person name="Malik S.-B."/>
            <person name="Maier U.G."/>
            <person name="McRose D."/>
            <person name="Mock T."/>
            <person name="Neilson J.A."/>
            <person name="Onodera N.T."/>
            <person name="Poole A.M."/>
            <person name="Pritham E.J."/>
            <person name="Richards T.A."/>
            <person name="Rocap G."/>
            <person name="Roy S.W."/>
            <person name="Sarai C."/>
            <person name="Schaack S."/>
            <person name="Shirato S."/>
            <person name="Slamovits C.H."/>
            <person name="Spencer D.F."/>
            <person name="Suzuki S."/>
            <person name="Worden A.Z."/>
            <person name="Zauner S."/>
            <person name="Barry K."/>
            <person name="Bell C."/>
            <person name="Bharti A.K."/>
            <person name="Crow J.A."/>
            <person name="Grimwood J."/>
            <person name="Kramer R."/>
            <person name="Lindquist E."/>
            <person name="Lucas S."/>
            <person name="Salamov A."/>
            <person name="McFadden G.I."/>
            <person name="Lane C.E."/>
            <person name="Keeling P.J."/>
            <person name="Gray M.W."/>
            <person name="Grigoriev I.V."/>
            <person name="Archibald J.M."/>
        </authorList>
    </citation>
    <scope>NUCLEOTIDE SEQUENCE</scope>
    <source>
        <strain evidence="4">CCMP2712</strain>
    </source>
</reference>
<dbReference type="GO" id="GO:0005509">
    <property type="term" value="F:calcium ion binding"/>
    <property type="evidence" value="ECO:0007669"/>
    <property type="project" value="InterPro"/>
</dbReference>
<dbReference type="Gene3D" id="2.130.10.10">
    <property type="entry name" value="YVTN repeat-like/Quinoprotein amine dehydrogenase"/>
    <property type="match status" value="1"/>
</dbReference>
<evidence type="ECO:0000313" key="3">
    <source>
        <dbReference type="EnsemblProtists" id="EKX39186"/>
    </source>
</evidence>
<dbReference type="PaxDb" id="55529-EKX39186"/>
<evidence type="ECO:0000259" key="1">
    <source>
        <dbReference type="PROSITE" id="PS50222"/>
    </source>
</evidence>
<dbReference type="InterPro" id="IPR015943">
    <property type="entry name" value="WD40/YVTN_repeat-like_dom_sf"/>
</dbReference>
<dbReference type="EnsemblProtists" id="EKX39186">
    <property type="protein sequence ID" value="EKX39186"/>
    <property type="gene ID" value="GUITHDRAFT_114615"/>
</dbReference>
<dbReference type="InterPro" id="IPR002048">
    <property type="entry name" value="EF_hand_dom"/>
</dbReference>
<dbReference type="HOGENOM" id="CLU_695333_0_0_1"/>
<proteinExistence type="predicted"/>